<feature type="region of interest" description="Disordered" evidence="8">
    <location>
        <begin position="1"/>
        <end position="59"/>
    </location>
</feature>
<evidence type="ECO:0000256" key="6">
    <source>
        <dbReference type="ARBA" id="ARBA00023306"/>
    </source>
</evidence>
<evidence type="ECO:0000256" key="8">
    <source>
        <dbReference type="SAM" id="MobiDB-lite"/>
    </source>
</evidence>
<comment type="function">
    <text evidence="7">Involved in cell division.</text>
</comment>
<dbReference type="STRING" id="1121387.GCA_000429885_01296"/>
<protein>
    <recommendedName>
        <fullName evidence="7">Cell division protein CrgA</fullName>
    </recommendedName>
</protein>
<keyword evidence="10" id="KW-1185">Reference proteome</keyword>
<comment type="subcellular location">
    <subcellularLocation>
        <location evidence="7">Cell membrane</location>
        <topology evidence="7">Multi-pass membrane protein</topology>
    </subcellularLocation>
</comment>
<comment type="similarity">
    <text evidence="7">Belongs to the CrgA family.</text>
</comment>
<evidence type="ECO:0000256" key="4">
    <source>
        <dbReference type="ARBA" id="ARBA00022989"/>
    </source>
</evidence>
<keyword evidence="2 7" id="KW-0132">Cell division</keyword>
<organism evidence="9 10">
    <name type="scientific">Dermatophilus congolensis</name>
    <dbReference type="NCBI Taxonomy" id="1863"/>
    <lineage>
        <taxon>Bacteria</taxon>
        <taxon>Bacillati</taxon>
        <taxon>Actinomycetota</taxon>
        <taxon>Actinomycetes</taxon>
        <taxon>Micrococcales</taxon>
        <taxon>Dermatophilaceae</taxon>
        <taxon>Dermatophilus</taxon>
    </lineage>
</organism>
<proteinExistence type="inferred from homology"/>
<keyword evidence="1 7" id="KW-1003">Cell membrane</keyword>
<feature type="transmembrane region" description="Helical" evidence="7">
    <location>
        <begin position="62"/>
        <end position="84"/>
    </location>
</feature>
<dbReference type="Proteomes" id="UP000242637">
    <property type="component" value="Chromosome 1"/>
</dbReference>
<evidence type="ECO:0000256" key="5">
    <source>
        <dbReference type="ARBA" id="ARBA00023136"/>
    </source>
</evidence>
<dbReference type="HAMAP" id="MF_00631">
    <property type="entry name" value="CrgA"/>
    <property type="match status" value="1"/>
</dbReference>
<gene>
    <name evidence="7" type="primary">crgA</name>
    <name evidence="9" type="ORF">SAMEA4475696_00420</name>
</gene>
<accession>A0A239VA38</accession>
<keyword evidence="4 7" id="KW-1133">Transmembrane helix</keyword>
<evidence type="ECO:0000256" key="1">
    <source>
        <dbReference type="ARBA" id="ARBA00022475"/>
    </source>
</evidence>
<sequence length="116" mass="13114">MSDLSRNEPADVAGSPSGYASAMDDYDNLSPKEQKALRKAQKKEERAQQKIARKSMGGNRPWFVPTMLGLMLIGLVWVVVFYLSSYKYPIESLQNWNLGIGFAFIMAGFLMTTQWK</sequence>
<evidence type="ECO:0000313" key="9">
    <source>
        <dbReference type="EMBL" id="SNV18314.1"/>
    </source>
</evidence>
<name>A0A239VA38_9MICO</name>
<feature type="compositionally biased region" description="Basic and acidic residues" evidence="8">
    <location>
        <begin position="30"/>
        <end position="48"/>
    </location>
</feature>
<dbReference type="InterPro" id="IPR009619">
    <property type="entry name" value="CrgA"/>
</dbReference>
<keyword evidence="5 7" id="KW-0472">Membrane</keyword>
<dbReference type="AlphaFoldDB" id="A0A239VA38"/>
<dbReference type="RefSeq" id="WP_341746682.1">
    <property type="nucleotide sequence ID" value="NZ_JAAFNM010000001.1"/>
</dbReference>
<dbReference type="GO" id="GO:0051301">
    <property type="term" value="P:cell division"/>
    <property type="evidence" value="ECO:0007669"/>
    <property type="project" value="UniProtKB-UniRule"/>
</dbReference>
<evidence type="ECO:0000256" key="2">
    <source>
        <dbReference type="ARBA" id="ARBA00022618"/>
    </source>
</evidence>
<dbReference type="Pfam" id="PF06781">
    <property type="entry name" value="CrgA"/>
    <property type="match status" value="1"/>
</dbReference>
<feature type="transmembrane region" description="Helical" evidence="7">
    <location>
        <begin position="96"/>
        <end position="115"/>
    </location>
</feature>
<evidence type="ECO:0000313" key="10">
    <source>
        <dbReference type="Proteomes" id="UP000242637"/>
    </source>
</evidence>
<dbReference type="KEGG" id="dco:SAMEA4475696_0420"/>
<reference evidence="9 10" key="1">
    <citation type="submission" date="2017-06" db="EMBL/GenBank/DDBJ databases">
        <authorList>
            <consortium name="Pathogen Informatics"/>
        </authorList>
    </citation>
    <scope>NUCLEOTIDE SEQUENCE [LARGE SCALE GENOMIC DNA]</scope>
    <source>
        <strain evidence="9 10">NCTC13039</strain>
    </source>
</reference>
<evidence type="ECO:0000256" key="3">
    <source>
        <dbReference type="ARBA" id="ARBA00022692"/>
    </source>
</evidence>
<dbReference type="EMBL" id="LT906453">
    <property type="protein sequence ID" value="SNV18314.1"/>
    <property type="molecule type" value="Genomic_DNA"/>
</dbReference>
<keyword evidence="6 7" id="KW-0131">Cell cycle</keyword>
<keyword evidence="3 7" id="KW-0812">Transmembrane</keyword>
<dbReference type="GO" id="GO:0005886">
    <property type="term" value="C:plasma membrane"/>
    <property type="evidence" value="ECO:0007669"/>
    <property type="project" value="UniProtKB-SubCell"/>
</dbReference>
<evidence type="ECO:0000256" key="7">
    <source>
        <dbReference type="HAMAP-Rule" id="MF_00631"/>
    </source>
</evidence>